<feature type="domain" description="Ig-like" evidence="13">
    <location>
        <begin position="1344"/>
        <end position="1423"/>
    </location>
</feature>
<feature type="domain" description="EGF-like" evidence="12">
    <location>
        <begin position="2204"/>
        <end position="2246"/>
    </location>
</feature>
<dbReference type="SUPFAM" id="SSF82895">
    <property type="entry name" value="TSP-1 type 1 repeat"/>
    <property type="match status" value="2"/>
</dbReference>
<evidence type="ECO:0000313" key="15">
    <source>
        <dbReference type="RefSeq" id="XP_050551947.1"/>
    </source>
</evidence>
<dbReference type="PROSITE" id="PS00010">
    <property type="entry name" value="ASX_HYDROXYL"/>
    <property type="match status" value="1"/>
</dbReference>
<dbReference type="PANTHER" id="PTHR45080:SF8">
    <property type="entry name" value="IG-LIKE DOMAIN-CONTAINING PROTEIN"/>
    <property type="match status" value="1"/>
</dbReference>
<dbReference type="InterPro" id="IPR009030">
    <property type="entry name" value="Growth_fac_rcpt_cys_sf"/>
</dbReference>
<feature type="domain" description="Ig-like" evidence="13">
    <location>
        <begin position="1694"/>
        <end position="1787"/>
    </location>
</feature>
<feature type="domain" description="Ig-like" evidence="13">
    <location>
        <begin position="883"/>
        <end position="967"/>
    </location>
</feature>
<dbReference type="InterPro" id="IPR013783">
    <property type="entry name" value="Ig-like_fold"/>
</dbReference>
<feature type="region of interest" description="Disordered" evidence="10">
    <location>
        <begin position="2108"/>
        <end position="2132"/>
    </location>
</feature>
<dbReference type="GO" id="GO:0005509">
    <property type="term" value="F:calcium ion binding"/>
    <property type="evidence" value="ECO:0007669"/>
    <property type="project" value="InterPro"/>
</dbReference>
<dbReference type="PROSITE" id="PS50092">
    <property type="entry name" value="TSP1"/>
    <property type="match status" value="2"/>
</dbReference>
<dbReference type="GO" id="GO:0032991">
    <property type="term" value="C:protein-containing complex"/>
    <property type="evidence" value="ECO:0007669"/>
    <property type="project" value="UniProtKB-ARBA"/>
</dbReference>
<dbReference type="SMART" id="SM00179">
    <property type="entry name" value="EGF_CA"/>
    <property type="match status" value="2"/>
</dbReference>
<evidence type="ECO:0000256" key="11">
    <source>
        <dbReference type="SAM" id="SignalP"/>
    </source>
</evidence>
<dbReference type="FunFam" id="2.60.40.10:FF:000130">
    <property type="entry name" value="Hemicentin 1"/>
    <property type="match status" value="1"/>
</dbReference>
<dbReference type="SMART" id="SM00409">
    <property type="entry name" value="IG"/>
    <property type="match status" value="17"/>
</dbReference>
<dbReference type="Proteomes" id="UP000829999">
    <property type="component" value="Chromosome 9"/>
</dbReference>
<feature type="domain" description="Ig-like" evidence="13">
    <location>
        <begin position="1426"/>
        <end position="1506"/>
    </location>
</feature>
<accession>A0A9R0DQW7</accession>
<keyword evidence="3 9" id="KW-0245">EGF-like domain</keyword>
<evidence type="ECO:0000256" key="8">
    <source>
        <dbReference type="ARBA" id="ARBA00023319"/>
    </source>
</evidence>
<dbReference type="InterPro" id="IPR056475">
    <property type="entry name" value="GBD_Hemicentin/VWA7"/>
</dbReference>
<keyword evidence="2" id="KW-0964">Secreted</keyword>
<evidence type="ECO:0000256" key="9">
    <source>
        <dbReference type="PROSITE-ProRule" id="PRU00076"/>
    </source>
</evidence>
<dbReference type="PROSITE" id="PS01186">
    <property type="entry name" value="EGF_2"/>
    <property type="match status" value="1"/>
</dbReference>
<dbReference type="FunFam" id="2.10.25.10:FF:000038">
    <property type="entry name" value="Fibrillin 2"/>
    <property type="match status" value="1"/>
</dbReference>
<gene>
    <name evidence="15" type="primary">LOC118281961</name>
</gene>
<dbReference type="SUPFAM" id="SSF53300">
    <property type="entry name" value="vWA-like"/>
    <property type="match status" value="1"/>
</dbReference>
<dbReference type="Gene3D" id="3.40.50.410">
    <property type="entry name" value="von Willebrand factor, type A domain"/>
    <property type="match status" value="1"/>
</dbReference>
<dbReference type="SMART" id="SM00181">
    <property type="entry name" value="EGF"/>
    <property type="match status" value="2"/>
</dbReference>
<keyword evidence="14" id="KW-1185">Reference proteome</keyword>
<feature type="domain" description="Ig-like" evidence="13">
    <location>
        <begin position="797"/>
        <end position="878"/>
    </location>
</feature>
<feature type="domain" description="Ig-like" evidence="13">
    <location>
        <begin position="977"/>
        <end position="1064"/>
    </location>
</feature>
<evidence type="ECO:0000256" key="5">
    <source>
        <dbReference type="ARBA" id="ARBA00022737"/>
    </source>
</evidence>
<dbReference type="Pfam" id="PF23560">
    <property type="entry name" value="GBD_Hemicentin"/>
    <property type="match status" value="1"/>
</dbReference>
<dbReference type="PROSITE" id="PS50835">
    <property type="entry name" value="IG_LIKE"/>
    <property type="match status" value="16"/>
</dbReference>
<comment type="subcellular location">
    <subcellularLocation>
        <location evidence="1">Secreted</location>
    </subcellularLocation>
</comment>
<dbReference type="InterPro" id="IPR003598">
    <property type="entry name" value="Ig_sub2"/>
</dbReference>
<feature type="domain" description="Ig-like" evidence="13">
    <location>
        <begin position="1797"/>
        <end position="1884"/>
    </location>
</feature>
<dbReference type="SUPFAM" id="SSF48726">
    <property type="entry name" value="Immunoglobulin"/>
    <property type="match status" value="16"/>
</dbReference>
<dbReference type="CDD" id="cd00198">
    <property type="entry name" value="vWFA"/>
    <property type="match status" value="1"/>
</dbReference>
<feature type="domain" description="Ig-like" evidence="13">
    <location>
        <begin position="419"/>
        <end position="506"/>
    </location>
</feature>
<dbReference type="InterPro" id="IPR036465">
    <property type="entry name" value="vWFA_dom_sf"/>
</dbReference>
<dbReference type="SMART" id="SM00408">
    <property type="entry name" value="IGc2"/>
    <property type="match status" value="15"/>
</dbReference>
<dbReference type="PROSITE" id="PS50026">
    <property type="entry name" value="EGF_3"/>
    <property type="match status" value="1"/>
</dbReference>
<name>A0A9R0DQW7_SPOFR</name>
<evidence type="ECO:0000256" key="1">
    <source>
        <dbReference type="ARBA" id="ARBA00004613"/>
    </source>
</evidence>
<dbReference type="Pfam" id="PF07645">
    <property type="entry name" value="EGF_CA"/>
    <property type="match status" value="2"/>
</dbReference>
<dbReference type="Gene3D" id="2.20.100.10">
    <property type="entry name" value="Thrombospondin type-1 (TSP1) repeat"/>
    <property type="match status" value="2"/>
</dbReference>
<evidence type="ECO:0000256" key="4">
    <source>
        <dbReference type="ARBA" id="ARBA00022729"/>
    </source>
</evidence>
<dbReference type="InterPro" id="IPR000152">
    <property type="entry name" value="EGF-type_Asp/Asn_hydroxyl_site"/>
</dbReference>
<keyword evidence="8" id="KW-0393">Immunoglobulin domain</keyword>
<feature type="chain" id="PRO_5040419488" evidence="11">
    <location>
        <begin position="22"/>
        <end position="2323"/>
    </location>
</feature>
<dbReference type="OrthoDB" id="5985519at2759"/>
<dbReference type="PANTHER" id="PTHR45080">
    <property type="entry name" value="CONTACTIN 5"/>
    <property type="match status" value="1"/>
</dbReference>
<dbReference type="GO" id="GO:0005576">
    <property type="term" value="C:extracellular region"/>
    <property type="evidence" value="ECO:0007669"/>
    <property type="project" value="UniProtKB-SubCell"/>
</dbReference>
<dbReference type="InterPro" id="IPR049883">
    <property type="entry name" value="NOTCH1_EGF-like"/>
</dbReference>
<dbReference type="InterPro" id="IPR013098">
    <property type="entry name" value="Ig_I-set"/>
</dbReference>
<feature type="domain" description="Ig-like" evidence="13">
    <location>
        <begin position="696"/>
        <end position="785"/>
    </location>
</feature>
<evidence type="ECO:0000313" key="14">
    <source>
        <dbReference type="Proteomes" id="UP000829999"/>
    </source>
</evidence>
<feature type="domain" description="Ig-like" evidence="13">
    <location>
        <begin position="1598"/>
        <end position="1689"/>
    </location>
</feature>
<evidence type="ECO:0000256" key="10">
    <source>
        <dbReference type="SAM" id="MobiDB-lite"/>
    </source>
</evidence>
<feature type="domain" description="Ig-like" evidence="13">
    <location>
        <begin position="1889"/>
        <end position="1981"/>
    </location>
</feature>
<dbReference type="Pfam" id="PF00090">
    <property type="entry name" value="TSP_1"/>
    <property type="match status" value="2"/>
</dbReference>
<evidence type="ECO:0000256" key="7">
    <source>
        <dbReference type="ARBA" id="ARBA00023180"/>
    </source>
</evidence>
<dbReference type="InterPro" id="IPR007110">
    <property type="entry name" value="Ig-like_dom"/>
</dbReference>
<dbReference type="GO" id="GO:0007156">
    <property type="term" value="P:homophilic cell adhesion via plasma membrane adhesion molecules"/>
    <property type="evidence" value="ECO:0007669"/>
    <property type="project" value="TreeGrafter"/>
</dbReference>
<dbReference type="InterPro" id="IPR050958">
    <property type="entry name" value="Cell_Adh-Cytoskel_Orgn"/>
</dbReference>
<dbReference type="Pfam" id="PF07679">
    <property type="entry name" value="I-set"/>
    <property type="match status" value="7"/>
</dbReference>
<dbReference type="InterPro" id="IPR003599">
    <property type="entry name" value="Ig_sub"/>
</dbReference>
<dbReference type="Gene3D" id="2.10.25.10">
    <property type="entry name" value="Laminin"/>
    <property type="match status" value="2"/>
</dbReference>
<dbReference type="CDD" id="cd00054">
    <property type="entry name" value="EGF_CA"/>
    <property type="match status" value="2"/>
</dbReference>
<dbReference type="RefSeq" id="XP_050551947.1">
    <property type="nucleotide sequence ID" value="XM_050695990.1"/>
</dbReference>
<dbReference type="CDD" id="cd00096">
    <property type="entry name" value="Ig"/>
    <property type="match status" value="3"/>
</dbReference>
<dbReference type="Pfam" id="PF25106">
    <property type="entry name" value="VWA_4"/>
    <property type="match status" value="1"/>
</dbReference>
<dbReference type="Pfam" id="PF13927">
    <property type="entry name" value="Ig_3"/>
    <property type="match status" value="7"/>
</dbReference>
<feature type="domain" description="Ig-like" evidence="13">
    <location>
        <begin position="1071"/>
        <end position="1154"/>
    </location>
</feature>
<evidence type="ECO:0000256" key="2">
    <source>
        <dbReference type="ARBA" id="ARBA00022525"/>
    </source>
</evidence>
<feature type="domain" description="Ig-like" evidence="13">
    <location>
        <begin position="1251"/>
        <end position="1339"/>
    </location>
</feature>
<dbReference type="GO" id="GO:0005886">
    <property type="term" value="C:plasma membrane"/>
    <property type="evidence" value="ECO:0007669"/>
    <property type="project" value="TreeGrafter"/>
</dbReference>
<dbReference type="InterPro" id="IPR000884">
    <property type="entry name" value="TSP1_rpt"/>
</dbReference>
<dbReference type="GeneID" id="118281961"/>
<evidence type="ECO:0000259" key="13">
    <source>
        <dbReference type="PROSITE" id="PS50835"/>
    </source>
</evidence>
<dbReference type="PROSITE" id="PS01187">
    <property type="entry name" value="EGF_CA"/>
    <property type="match status" value="2"/>
</dbReference>
<organism evidence="14 15">
    <name type="scientific">Spodoptera frugiperda</name>
    <name type="common">Fall armyworm</name>
    <dbReference type="NCBI Taxonomy" id="7108"/>
    <lineage>
        <taxon>Eukaryota</taxon>
        <taxon>Metazoa</taxon>
        <taxon>Ecdysozoa</taxon>
        <taxon>Arthropoda</taxon>
        <taxon>Hexapoda</taxon>
        <taxon>Insecta</taxon>
        <taxon>Pterygota</taxon>
        <taxon>Neoptera</taxon>
        <taxon>Endopterygota</taxon>
        <taxon>Lepidoptera</taxon>
        <taxon>Glossata</taxon>
        <taxon>Ditrysia</taxon>
        <taxon>Noctuoidea</taxon>
        <taxon>Noctuidae</taxon>
        <taxon>Amphipyrinae</taxon>
        <taxon>Spodoptera</taxon>
    </lineage>
</organism>
<dbReference type="InterPro" id="IPR000742">
    <property type="entry name" value="EGF"/>
</dbReference>
<dbReference type="InterPro" id="IPR036383">
    <property type="entry name" value="TSP1_rpt_sf"/>
</dbReference>
<keyword evidence="6" id="KW-1015">Disulfide bond</keyword>
<proteinExistence type="predicted"/>
<keyword evidence="5" id="KW-0677">Repeat</keyword>
<dbReference type="InterPro" id="IPR018097">
    <property type="entry name" value="EGF_Ca-bd_CS"/>
</dbReference>
<dbReference type="Pfam" id="PF13895">
    <property type="entry name" value="Ig_2"/>
    <property type="match status" value="1"/>
</dbReference>
<dbReference type="SMART" id="SM00209">
    <property type="entry name" value="TSP1"/>
    <property type="match status" value="2"/>
</dbReference>
<feature type="domain" description="Ig-like" evidence="13">
    <location>
        <begin position="1511"/>
        <end position="1590"/>
    </location>
</feature>
<dbReference type="SUPFAM" id="SSF57184">
    <property type="entry name" value="Growth factor receptor domain"/>
    <property type="match status" value="1"/>
</dbReference>
<keyword evidence="7" id="KW-0325">Glycoprotein</keyword>
<feature type="compositionally biased region" description="Low complexity" evidence="10">
    <location>
        <begin position="2113"/>
        <end position="2128"/>
    </location>
</feature>
<feature type="domain" description="Ig-like" evidence="13">
    <location>
        <begin position="512"/>
        <end position="603"/>
    </location>
</feature>
<dbReference type="FunFam" id="2.60.40.10:FF:000107">
    <property type="entry name" value="Myosin, light chain kinase a"/>
    <property type="match status" value="1"/>
</dbReference>
<feature type="domain" description="Ig-like" evidence="13">
    <location>
        <begin position="1158"/>
        <end position="1246"/>
    </location>
</feature>
<keyword evidence="4 11" id="KW-0732">Signal</keyword>
<comment type="caution">
    <text evidence="9">Lacks conserved residue(s) required for the propagation of feature annotation.</text>
</comment>
<dbReference type="InterPro" id="IPR001881">
    <property type="entry name" value="EGF-like_Ca-bd_dom"/>
</dbReference>
<feature type="signal peptide" evidence="11">
    <location>
        <begin position="1"/>
        <end position="21"/>
    </location>
</feature>
<reference evidence="15" key="1">
    <citation type="submission" date="2025-08" db="UniProtKB">
        <authorList>
            <consortium name="RefSeq"/>
        </authorList>
    </citation>
    <scope>IDENTIFICATION</scope>
    <source>
        <tissue evidence="15">Whole larval tissue</tissue>
    </source>
</reference>
<evidence type="ECO:0000259" key="12">
    <source>
        <dbReference type="PROSITE" id="PS50026"/>
    </source>
</evidence>
<evidence type="ECO:0000256" key="3">
    <source>
        <dbReference type="ARBA" id="ARBA00022536"/>
    </source>
</evidence>
<dbReference type="Gene3D" id="2.60.40.10">
    <property type="entry name" value="Immunoglobulins"/>
    <property type="match status" value="16"/>
</dbReference>
<dbReference type="InterPro" id="IPR056861">
    <property type="entry name" value="HMCN1-like_VWA"/>
</dbReference>
<protein>
    <submittedName>
        <fullName evidence="15">Hemicentin-1</fullName>
    </submittedName>
</protein>
<sequence>MFHKVNCVLLIASVLVIGIECKKVYRRSIEDKDGGKSSLAFIFDTTGSMYNDLRQLREGAEMILNTALQESGVIADFVFVPFHDPLVGPATVTKNKWAFQRALNMVHVQGGGDCPEKSLTGIQLALNVSRPRSFLYVFTDATATDHRIVGKVLDAIQRKQSQVVFILTGHCNDLKRPSYKVYQQVAAASSGQIFNLNKTNVHMMLDFVKSSLKGRTVNLASVSNPPGYNYTQEIPVDSTLGEVTVSVSGAKPKISVIDPNGEKLTGPPKLVTQLDLSEIMIVKVMQPEPGNWTVTVGSENEHSVKVVGLSNVTFNYGFSVEQPQSMKETSYRPLKGTYNHMLISLSPPNVTASIQYAEILTLDGRTLFELPLKRIDTNLYSADPFIPPDEFFNIAINGQDKYKQDLRRIGATAIQAQLPDVPYLTASRKVEAHSHSRVVLSCGVESLVPVTAMWTKDGTKTYKQITSLQTTSIDFVIENMKEEDVGTYRCIAHNMAGVSRTSTVLDLIVEAPHITMEPENTTELEVGDTLTISCTVYSEALLLENRLIFNGSQTHYATEIDKEPNLEGVYRFNKSIKIDSDAIGLYTCVAANRGGKTNHTTLIKLKADPTAQILGPHTLLKKMNSSMQLVCTVDNAGTVVWTAPNGTVVRTRDVTGPSNDMLEVNNVTSDGEWTCSAIRGSHTGIDKVNVSVLIKPVVSIIGSKNITVLNGTVVEVTCEVVAKPSPRILWHRETEAFLNNTIRQIKPNVYQSVLILNSSADSVAATYFCFGENSEGIHQDSLTVQVRRKMKLLHGFEDQSVQLYYQVELQCVIDSYPSPNIIWYHNGTELVTNSNVHVSDDNSTVYLKRIEFNDLGSYTCIADNGFESTIVTGTIGVTGLAAPVISKELTKITARSGHSTKITCRILEGIPEPTISWGFKKQSSEVFGALPAGVINNEKELVLSNTAEEQSGVYRCNAANVIGKDVYDVILVVQYPPRIDSALEGVNKPLEVKLGKGVKFSCKTMGLPPPIVVWTKDTRPLVYSDNILISDTNELSIKSVSAYDSGTYTCTATSAVGSTHRNFTLIVYDPPKITSSPETLLEVLEGQRVELPCSAQGVPIPIVEWTQNGTPLLDHRKYVDEYGLSFVANLTDFGDYVCTASNVYGNTSVTYTVHIWVPPYIAPPLHSSKEALLGSNVTLQCDVIGFPVPTVRWQYQDSLLTSNTSDLSTNDIGNLYITQVKHSHEGLYVCVAENNGGVAEKSTYLKVNEPPTILEDNYTGPYLATTIDTALTISCRATGKPKPYVVWSKDEFYLNNDPRYSIDVDGTLTIKSPSEDMSGNYTCTVKNSIGVLNKTVPVEIYSIPAHSQSEESLSSVTLVEGANATVECPIAGSHSLKWYKNAKVISYGNLLLTNVSRHNASTYTCVATNAVGSAYAKVQVVVEWPPAFIDHTTTHVEVMRGDDWYFDCAVDAKPRAKTKWVFNSKPLVFEDKPRLKVINIQPHNAGEYKCIVSNVHGTVIKQFSLNVLIPPYISEFDMLDVQLKEGVNATLQCNAKGTPEPTLTWTYNNTNWHEQNSQLSSTNITRQSEGIYRCDAVNKAGATHIVYRVTIVARAEVQDIVAFSNGEGVTVEGSLEAVQGSRIRVTCKATGNPIPDIQWIHQGRVVSENSYDIDYADLILNDVQLAQSGLYTCVASNEGGNHERKIKIDVLEPPKIFQELFHNANTTSNEVHLEVISGQSFYLHCHPYGNPQPEIYWFKDDLPLKFFDDAMVSTDFGEVIVAKKAVQEQSGNYTCVARNKVGNTSVVYLVDVLVPPPSPKESSKQLTIGFGKPLVLTCPAMGSPLPSVMWVKHPYSEISENDRVHLTDDNFTLVINKTKVTDGGKYSCIMTNKVGTTEVVYDVTILKPPSIAANVGNNLVEEHVVALKRSIVLKCEADGYPMPKITWLKDTQTLSESLSNIQRVLGNSLLAIWSADVRDAGQYICVVENEGGTAHRRYNVVIQVPAKWSSWTQWSLCNVTCGLGYQQRSRSCQFVDDKNRTIDSSSESEKIILDQSACRGPTVDKRKCHMPPCDEDESKGRWSPWSRWSECSATCGVGTQARTRRCKAKGKCDGDNVQIKKCSDLPPCSPTLDQNNENEVTDNNNYNEDNSDPDSYLPDFTYEVQPETINSYSSPDVEEFYRTSGSKTTSVFFDVIVTENLDHSDRGPCDPGYRHNASYNTCEDIDECVLDTNQCHSTQVCVNTDGGYRCSCTPGYLALAAGQRCLDINECELETDGCSHSCVNTAGGYACACPRHLRLHIDKHHCVTPALYRRPLSELESEYLSTTIDFPTKYTKTIKNTKS</sequence>
<evidence type="ECO:0000256" key="6">
    <source>
        <dbReference type="ARBA" id="ARBA00023157"/>
    </source>
</evidence>
<dbReference type="InterPro" id="IPR036179">
    <property type="entry name" value="Ig-like_dom_sf"/>
</dbReference>